<evidence type="ECO:0000256" key="6">
    <source>
        <dbReference type="ARBA" id="ARBA00047899"/>
    </source>
</evidence>
<dbReference type="GO" id="GO:0004674">
    <property type="term" value="F:protein serine/threonine kinase activity"/>
    <property type="evidence" value="ECO:0007669"/>
    <property type="project" value="UniProtKB-EC"/>
</dbReference>
<dbReference type="Pfam" id="PF07714">
    <property type="entry name" value="PK_Tyr_Ser-Thr"/>
    <property type="match status" value="1"/>
</dbReference>
<evidence type="ECO:0000256" key="8">
    <source>
        <dbReference type="SAM" id="MobiDB-lite"/>
    </source>
</evidence>
<dbReference type="InterPro" id="IPR006968">
    <property type="entry name" value="RUS_fam"/>
</dbReference>
<keyword evidence="4" id="KW-0418">Kinase</keyword>
<organism evidence="10 11">
    <name type="scientific">Marchantia polymorpha subsp. ruderalis</name>
    <dbReference type="NCBI Taxonomy" id="1480154"/>
    <lineage>
        <taxon>Eukaryota</taxon>
        <taxon>Viridiplantae</taxon>
        <taxon>Streptophyta</taxon>
        <taxon>Embryophyta</taxon>
        <taxon>Marchantiophyta</taxon>
        <taxon>Marchantiopsida</taxon>
        <taxon>Marchantiidae</taxon>
        <taxon>Marchantiales</taxon>
        <taxon>Marchantiaceae</taxon>
        <taxon>Marchantia</taxon>
    </lineage>
</organism>
<reference evidence="10" key="1">
    <citation type="submission" date="2016-03" db="EMBL/GenBank/DDBJ databases">
        <title>Mechanisms controlling the formation of the plant cell surface in tip-growing cells are functionally conserved among land plants.</title>
        <authorList>
            <person name="Honkanen S."/>
            <person name="Jones V.A."/>
            <person name="Morieri G."/>
            <person name="Champion C."/>
            <person name="Hetherington A.J."/>
            <person name="Kelly S."/>
            <person name="Saint-Marcoux D."/>
            <person name="Proust H."/>
            <person name="Prescott H."/>
            <person name="Dolan L."/>
        </authorList>
    </citation>
    <scope>NUCLEOTIDE SEQUENCE [LARGE SCALE GENOMIC DNA]</scope>
    <source>
        <tissue evidence="10">Whole gametophyte</tissue>
    </source>
</reference>
<evidence type="ECO:0000256" key="2">
    <source>
        <dbReference type="ARBA" id="ARBA00022679"/>
    </source>
</evidence>
<evidence type="ECO:0000256" key="3">
    <source>
        <dbReference type="ARBA" id="ARBA00022741"/>
    </source>
</evidence>
<feature type="compositionally biased region" description="Basic and acidic residues" evidence="8">
    <location>
        <begin position="479"/>
        <end position="489"/>
    </location>
</feature>
<feature type="compositionally biased region" description="Polar residues" evidence="8">
    <location>
        <begin position="55"/>
        <end position="69"/>
    </location>
</feature>
<dbReference type="InterPro" id="IPR055412">
    <property type="entry name" value="UVB_sens_C"/>
</dbReference>
<dbReference type="InterPro" id="IPR000719">
    <property type="entry name" value="Prot_kinase_dom"/>
</dbReference>
<dbReference type="InterPro" id="IPR008271">
    <property type="entry name" value="Ser/Thr_kinase_AS"/>
</dbReference>
<dbReference type="CDD" id="cd13999">
    <property type="entry name" value="STKc_MAP3K-like"/>
    <property type="match status" value="1"/>
</dbReference>
<dbReference type="SUPFAM" id="SSF56112">
    <property type="entry name" value="Protein kinase-like (PK-like)"/>
    <property type="match status" value="1"/>
</dbReference>
<evidence type="ECO:0000256" key="4">
    <source>
        <dbReference type="ARBA" id="ARBA00022777"/>
    </source>
</evidence>
<feature type="compositionally biased region" description="Low complexity" evidence="8">
    <location>
        <begin position="29"/>
        <end position="54"/>
    </location>
</feature>
<evidence type="ECO:0000259" key="9">
    <source>
        <dbReference type="PROSITE" id="PS50011"/>
    </source>
</evidence>
<gene>
    <name evidence="10" type="ORF">AXG93_702s1320</name>
</gene>
<dbReference type="PROSITE" id="PS50011">
    <property type="entry name" value="PROTEIN_KINASE_DOM"/>
    <property type="match status" value="1"/>
</dbReference>
<dbReference type="PRINTS" id="PR00109">
    <property type="entry name" value="TYRKINASE"/>
</dbReference>
<evidence type="ECO:0000313" key="10">
    <source>
        <dbReference type="EMBL" id="OAE29578.1"/>
    </source>
</evidence>
<feature type="region of interest" description="Disordered" evidence="8">
    <location>
        <begin position="694"/>
        <end position="726"/>
    </location>
</feature>
<feature type="region of interest" description="Disordered" evidence="8">
    <location>
        <begin position="466"/>
        <end position="492"/>
    </location>
</feature>
<comment type="catalytic activity">
    <reaction evidence="7">
        <text>L-seryl-[protein] + ATP = O-phospho-L-seryl-[protein] + ADP + H(+)</text>
        <dbReference type="Rhea" id="RHEA:17989"/>
        <dbReference type="Rhea" id="RHEA-COMP:9863"/>
        <dbReference type="Rhea" id="RHEA-COMP:11604"/>
        <dbReference type="ChEBI" id="CHEBI:15378"/>
        <dbReference type="ChEBI" id="CHEBI:29999"/>
        <dbReference type="ChEBI" id="CHEBI:30616"/>
        <dbReference type="ChEBI" id="CHEBI:83421"/>
        <dbReference type="ChEBI" id="CHEBI:456216"/>
        <dbReference type="EC" id="2.7.11.1"/>
    </reaction>
</comment>
<evidence type="ECO:0000256" key="5">
    <source>
        <dbReference type="ARBA" id="ARBA00022840"/>
    </source>
</evidence>
<feature type="region of interest" description="Disordered" evidence="8">
    <location>
        <begin position="1"/>
        <end position="145"/>
    </location>
</feature>
<dbReference type="Gene3D" id="1.10.510.10">
    <property type="entry name" value="Transferase(Phosphotransferase) domain 1"/>
    <property type="match status" value="1"/>
</dbReference>
<protein>
    <recommendedName>
        <fullName evidence="9">Protein kinase domain-containing protein</fullName>
    </recommendedName>
</protein>
<comment type="caution">
    <text evidence="10">The sequence shown here is derived from an EMBL/GenBank/DDBJ whole genome shotgun (WGS) entry which is preliminary data.</text>
</comment>
<evidence type="ECO:0000313" key="11">
    <source>
        <dbReference type="Proteomes" id="UP000077202"/>
    </source>
</evidence>
<dbReference type="Gene3D" id="3.30.200.20">
    <property type="entry name" value="Phosphorylase Kinase, domain 1"/>
    <property type="match status" value="1"/>
</dbReference>
<dbReference type="InterPro" id="IPR001245">
    <property type="entry name" value="Ser-Thr/Tyr_kinase_cat_dom"/>
</dbReference>
<dbReference type="EMBL" id="LVLJ01001444">
    <property type="protein sequence ID" value="OAE29578.1"/>
    <property type="molecule type" value="Genomic_DNA"/>
</dbReference>
<dbReference type="Proteomes" id="UP000077202">
    <property type="component" value="Unassembled WGS sequence"/>
</dbReference>
<keyword evidence="2" id="KW-0808">Transferase</keyword>
<feature type="region of interest" description="Disordered" evidence="8">
    <location>
        <begin position="505"/>
        <end position="533"/>
    </location>
</feature>
<dbReference type="InterPro" id="IPR011009">
    <property type="entry name" value="Kinase-like_dom_sf"/>
</dbReference>
<keyword evidence="11" id="KW-1185">Reference proteome</keyword>
<dbReference type="AlphaFoldDB" id="A0A176W8Y4"/>
<accession>A0A176W8Y4</accession>
<dbReference type="GO" id="GO:0005524">
    <property type="term" value="F:ATP binding"/>
    <property type="evidence" value="ECO:0007669"/>
    <property type="project" value="UniProtKB-KW"/>
</dbReference>
<feature type="compositionally biased region" description="Polar residues" evidence="8">
    <location>
        <begin position="112"/>
        <end position="133"/>
    </location>
</feature>
<sequence>MVKEQDYIFTPSVRSSVSSPLSSHDEKSSISSSPSMIWSSPIGSVSASSSHHGSNNGRDTVVSPRNHNGSGHGRDPVFSPRSQNGSGHGRDPVFSPRSQNGSSHGRDPAGSPRSSQGSGNAFFSPNRTSNPNRTVAGGAPGVDKERSVGRVLSWTQYFEAPGEPQAVTPERKHLVDLSQLFMGQKFASGTYSRLYRGRYKQKEVAVKVVKQPDDDDVIAERLDRQFAQEVSLLSRLHHKNIVEFVAAMRRPPVFCIIMEYLPGGSLRAFLHKNQPNGLPLSQVLEFAIDIAQGMDYLHSQGVLHLDLKSHNLVLAENMRVKVTDFGVARLQSECESMTPDSGTYRWMAPEMIRKKAFSTKADVYGFGIILWELFTGQTPYDDMSIIQAAYAVVHKHTRPPIPDTCPRPLRQLMEECWAENPEKRPHFWQIVQRLDELQDCVRRNLMAQAPDSQSSLTQDQRNVALLQGTKNRIGPQHRSRAEKEGRPPETDVFESKLLVATSEDHHVDRTKAKQFSPRSTVPRVPAPVQGHECRPREQVARRCGGLWEEALWKAVRPHIQSADMAIAEVAAATTAAAAVASKSPPSSAQLNSTRPTPCRLRVDRRSASASNRSNEPVELSSRGERRANLRPSVSAAHKTASAPTMDSIRASCEEKGGGRALRVTPFHARRVTTDDDEDDERHRRGMSEIDARGKWRRSAEPKRYHGAAVDTTGGAGEGSAKRPVAEERFGGDRVRRYWQDEATGELRVEEAPVAAGAGRGASAGLAVADFVLPAGYPNSVSDDYLEYMLWQFPTHVTGWICSTLVTSSLFKAVGLADGGGTYAAAATATIKWVTKDGLGAVGQFVVGGRFGSIFDEDPKQWRMYADLIGSAGSVFELLTPLAPDQFLLLASLGHLTKAVAKGLKDPSFRVIQNHFAVFDNVGDVSAKEEVWDVAAKLVGLAIAVLILSWPALGLSTSYAKLVLTWICIRALHLLLRHQSLSVVQLSTINYKRAAILIQAHVEGRGPLPGVLECNRNEQLLIPWQMMSPRIWVGCSLQDILDLCSSDPSPPRIDELLRLYSDEHYILVVSGLEARVLMKQGASSASILRSLWQAYWLFSRPSATSGNDIGRLRASLDALERNFASFKTELKASGWDADRIAIKVPSVSPVFLQSP</sequence>
<dbReference type="PANTHER" id="PTHR12770">
    <property type="entry name" value="RUS1 FAMILY PROTEIN C16ORF58"/>
    <property type="match status" value="1"/>
</dbReference>
<feature type="compositionally biased region" description="Low complexity" evidence="8">
    <location>
        <begin position="11"/>
        <end position="22"/>
    </location>
</feature>
<proteinExistence type="inferred from homology"/>
<dbReference type="PROSITE" id="PS00108">
    <property type="entry name" value="PROTEIN_KINASE_ST"/>
    <property type="match status" value="1"/>
</dbReference>
<keyword evidence="5" id="KW-0067">ATP-binding</keyword>
<dbReference type="PANTHER" id="PTHR12770:SF27">
    <property type="entry name" value="PROTEIN ROOT UVB SENSITIVE 5"/>
    <property type="match status" value="1"/>
</dbReference>
<dbReference type="Pfam" id="PF04884">
    <property type="entry name" value="UVB_sens_prot"/>
    <property type="match status" value="1"/>
</dbReference>
<dbReference type="InterPro" id="IPR054549">
    <property type="entry name" value="UVB_sens_RUS_dom"/>
</dbReference>
<dbReference type="Pfam" id="PF24160">
    <property type="entry name" value="UVB_sens_C"/>
    <property type="match status" value="1"/>
</dbReference>
<name>A0A176W8Y4_MARPO</name>
<dbReference type="FunFam" id="3.30.200.20:FF:000034">
    <property type="entry name" value="Kinase suppressor of Ras 1"/>
    <property type="match status" value="1"/>
</dbReference>
<feature type="compositionally biased region" description="Basic and acidic residues" evidence="8">
    <location>
        <begin position="694"/>
        <end position="703"/>
    </location>
</feature>
<evidence type="ECO:0000256" key="7">
    <source>
        <dbReference type="ARBA" id="ARBA00048679"/>
    </source>
</evidence>
<feature type="domain" description="Protein kinase" evidence="9">
    <location>
        <begin position="180"/>
        <end position="437"/>
    </location>
</feature>
<comment type="similarity">
    <text evidence="1">Belongs to the RUS1 family.</text>
</comment>
<comment type="catalytic activity">
    <reaction evidence="6">
        <text>L-threonyl-[protein] + ATP = O-phospho-L-threonyl-[protein] + ADP + H(+)</text>
        <dbReference type="Rhea" id="RHEA:46608"/>
        <dbReference type="Rhea" id="RHEA-COMP:11060"/>
        <dbReference type="Rhea" id="RHEA-COMP:11605"/>
        <dbReference type="ChEBI" id="CHEBI:15378"/>
        <dbReference type="ChEBI" id="CHEBI:30013"/>
        <dbReference type="ChEBI" id="CHEBI:30616"/>
        <dbReference type="ChEBI" id="CHEBI:61977"/>
        <dbReference type="ChEBI" id="CHEBI:456216"/>
        <dbReference type="EC" id="2.7.11.1"/>
    </reaction>
</comment>
<evidence type="ECO:0000256" key="1">
    <source>
        <dbReference type="ARBA" id="ARBA00007558"/>
    </source>
</evidence>
<feature type="region of interest" description="Disordered" evidence="8">
    <location>
        <begin position="580"/>
        <end position="644"/>
    </location>
</feature>
<keyword evidence="3" id="KW-0547">Nucleotide-binding</keyword>
<dbReference type="SMART" id="SM00220">
    <property type="entry name" value="S_TKc"/>
    <property type="match status" value="1"/>
</dbReference>